<sequence length="148" mass="16749">MEGYKTVDFEQLEQNKTKAEMITFVSMSEIEAARQAITKAGIDETRFSDGDLILALKQKERFGANTIVSVIIDWLINQNYLVNPAHAMRYLAKKMANGPVTSYKLLSEGEFDCDGNYYLIARTNTSSSANKVYKVYTDGQVKELWQAK</sequence>
<comment type="caution">
    <text evidence="1">The sequence shown here is derived from an EMBL/GenBank/DDBJ whole genome shotgun (WGS) entry which is preliminary data.</text>
</comment>
<dbReference type="Proteomes" id="UP001268896">
    <property type="component" value="Unassembled WGS sequence"/>
</dbReference>
<protein>
    <submittedName>
        <fullName evidence="1">Uncharacterized protein</fullName>
    </submittedName>
</protein>
<proteinExistence type="predicted"/>
<dbReference type="EMBL" id="JARQDV010000003">
    <property type="protein sequence ID" value="MDT2964338.1"/>
    <property type="molecule type" value="Genomic_DNA"/>
</dbReference>
<evidence type="ECO:0000313" key="2">
    <source>
        <dbReference type="Proteomes" id="UP001268896"/>
    </source>
</evidence>
<organism evidence="1 2">
    <name type="scientific">Enterococcus casseliflavus</name>
    <name type="common">Enterococcus flavescens</name>
    <dbReference type="NCBI Taxonomy" id="37734"/>
    <lineage>
        <taxon>Bacteria</taxon>
        <taxon>Bacillati</taxon>
        <taxon>Bacillota</taxon>
        <taxon>Bacilli</taxon>
        <taxon>Lactobacillales</taxon>
        <taxon>Enterococcaceae</taxon>
        <taxon>Enterococcus</taxon>
    </lineage>
</organism>
<dbReference type="RefSeq" id="WP_142964744.1">
    <property type="nucleotide sequence ID" value="NZ_CABHBK010000003.1"/>
</dbReference>
<gene>
    <name evidence="1" type="ORF">P7I32_06930</name>
</gene>
<evidence type="ECO:0000313" key="1">
    <source>
        <dbReference type="EMBL" id="MDT2964338.1"/>
    </source>
</evidence>
<dbReference type="AlphaFoldDB" id="A0AAW8UNZ5"/>
<name>A0AAW8UNZ5_ENTCA</name>
<reference evidence="1" key="1">
    <citation type="submission" date="2023-03" db="EMBL/GenBank/DDBJ databases">
        <authorList>
            <person name="Shen W."/>
            <person name="Cai J."/>
        </authorList>
    </citation>
    <scope>NUCLEOTIDE SEQUENCE</scope>
    <source>
        <strain evidence="1">K72-2</strain>
    </source>
</reference>
<accession>A0AAW8UNZ5</accession>